<organism evidence="2 3">
    <name type="scientific">Priestia iocasae</name>
    <dbReference type="NCBI Taxonomy" id="2291674"/>
    <lineage>
        <taxon>Bacteria</taxon>
        <taxon>Bacillati</taxon>
        <taxon>Bacillota</taxon>
        <taxon>Bacilli</taxon>
        <taxon>Bacillales</taxon>
        <taxon>Bacillaceae</taxon>
        <taxon>Priestia</taxon>
    </lineage>
</organism>
<dbReference type="Gene3D" id="2.30.30.100">
    <property type="match status" value="1"/>
</dbReference>
<dbReference type="Pfam" id="PF17209">
    <property type="entry name" value="Hfq"/>
    <property type="match status" value="1"/>
</dbReference>
<dbReference type="PROSITE" id="PS52002">
    <property type="entry name" value="SM"/>
    <property type="match status" value="1"/>
</dbReference>
<name>A0ABS2QUW9_9BACI</name>
<feature type="domain" description="Sm" evidence="1">
    <location>
        <begin position="10"/>
        <end position="70"/>
    </location>
</feature>
<reference evidence="2 3" key="1">
    <citation type="submission" date="2021-01" db="EMBL/GenBank/DDBJ databases">
        <title>Genomic Encyclopedia of Type Strains, Phase IV (KMG-IV): sequencing the most valuable type-strain genomes for metagenomic binning, comparative biology and taxonomic classification.</title>
        <authorList>
            <person name="Goeker M."/>
        </authorList>
    </citation>
    <scope>NUCLEOTIDE SEQUENCE [LARGE SCALE GENOMIC DNA]</scope>
    <source>
        <strain evidence="2 3">DSM 104297</strain>
    </source>
</reference>
<dbReference type="InterPro" id="IPR047575">
    <property type="entry name" value="Sm"/>
</dbReference>
<protein>
    <submittedName>
        <fullName evidence="2">RNA chaperone Hfq</fullName>
    </submittedName>
</protein>
<dbReference type="InterPro" id="IPR005001">
    <property type="entry name" value="Hfq"/>
</dbReference>
<evidence type="ECO:0000313" key="2">
    <source>
        <dbReference type="EMBL" id="MBM7703073.1"/>
    </source>
</evidence>
<dbReference type="SUPFAM" id="SSF50182">
    <property type="entry name" value="Sm-like ribonucleoproteins"/>
    <property type="match status" value="1"/>
</dbReference>
<dbReference type="RefSeq" id="WP_205186561.1">
    <property type="nucleotide sequence ID" value="NZ_JAFBFC010000003.1"/>
</dbReference>
<keyword evidence="3" id="KW-1185">Reference proteome</keyword>
<dbReference type="EMBL" id="JAFBFC010000003">
    <property type="protein sequence ID" value="MBM7703073.1"/>
    <property type="molecule type" value="Genomic_DNA"/>
</dbReference>
<evidence type="ECO:0000313" key="3">
    <source>
        <dbReference type="Proteomes" id="UP000809829"/>
    </source>
</evidence>
<proteinExistence type="predicted"/>
<comment type="caution">
    <text evidence="2">The sequence shown here is derived from an EMBL/GenBank/DDBJ whole genome shotgun (WGS) entry which is preliminary data.</text>
</comment>
<dbReference type="Proteomes" id="UP000809829">
    <property type="component" value="Unassembled WGS sequence"/>
</dbReference>
<gene>
    <name evidence="2" type="ORF">JOC83_001920</name>
</gene>
<accession>A0ABS2QUW9</accession>
<sequence length="71" mass="8070">MSNGQRKFDIQNRTLQSVINKQVTAFTVNGVRLTGILKHFDQYNLYLEVNGVTQMLLKSNVSTIDLGNQKK</sequence>
<dbReference type="InterPro" id="IPR010920">
    <property type="entry name" value="LSM_dom_sf"/>
</dbReference>
<evidence type="ECO:0000259" key="1">
    <source>
        <dbReference type="PROSITE" id="PS52002"/>
    </source>
</evidence>